<evidence type="ECO:0000313" key="9">
    <source>
        <dbReference type="RefSeq" id="XP_008804947.2"/>
    </source>
</evidence>
<sequence length="353" mass="39780">MAWFSYLRKLTNSFPSFSLPRTLRYRDSSSGQLHDDKVDWGIILEGLSQWLIKAQIQTVPYSNRIHLIIPPLEYETRHGELLFREEVSKYMTMNDILPLTHPTVVKVQSIAKKIFGVLDSELGINGATSTAKEREVSLPSLHQSTEHLEGMEWEVVVAREERINAFYHPGGKILVLTDLSGEFGTDADIAAAIAHEVLSGFRSILCWPCCGKACCGRLQRSPVCRSAEVADVLVKLPLIDRLLAILAEVLANVPLIGTPRLLYPLELPIGELILKWFSRRREKEADDIGMLLCASAGYDPFDVLKVFQNDRDSQDYFSTHPSGETRAMSLSRPKIMKQALDRYELPKNCQTLP</sequence>
<evidence type="ECO:0000256" key="3">
    <source>
        <dbReference type="ARBA" id="ARBA00022801"/>
    </source>
</evidence>
<dbReference type="InterPro" id="IPR051156">
    <property type="entry name" value="Mito/Outer_Membr_Metalloprot"/>
</dbReference>
<dbReference type="KEGG" id="pda:103718076"/>
<evidence type="ECO:0000256" key="6">
    <source>
        <dbReference type="RuleBase" id="RU003983"/>
    </source>
</evidence>
<evidence type="ECO:0000259" key="7">
    <source>
        <dbReference type="Pfam" id="PF01435"/>
    </source>
</evidence>
<dbReference type="Pfam" id="PF01435">
    <property type="entry name" value="Peptidase_M48"/>
    <property type="match status" value="2"/>
</dbReference>
<dbReference type="OrthoDB" id="7464992at2759"/>
<feature type="domain" description="Peptidase M48" evidence="7">
    <location>
        <begin position="272"/>
        <end position="332"/>
    </location>
</feature>
<dbReference type="GO" id="GO:0016020">
    <property type="term" value="C:membrane"/>
    <property type="evidence" value="ECO:0007669"/>
    <property type="project" value="TreeGrafter"/>
</dbReference>
<proteinExistence type="inferred from homology"/>
<feature type="domain" description="Peptidase M48" evidence="7">
    <location>
        <begin position="150"/>
        <end position="197"/>
    </location>
</feature>
<evidence type="ECO:0000256" key="1">
    <source>
        <dbReference type="ARBA" id="ARBA00022670"/>
    </source>
</evidence>
<evidence type="ECO:0000256" key="4">
    <source>
        <dbReference type="ARBA" id="ARBA00022833"/>
    </source>
</evidence>
<keyword evidence="5 6" id="KW-0482">Metalloprotease</keyword>
<keyword evidence="8" id="KW-1185">Reference proteome</keyword>
<dbReference type="RefSeq" id="XP_008804947.2">
    <property type="nucleotide sequence ID" value="XM_008806725.2"/>
</dbReference>
<dbReference type="GO" id="GO:0046872">
    <property type="term" value="F:metal ion binding"/>
    <property type="evidence" value="ECO:0007669"/>
    <property type="project" value="UniProtKB-KW"/>
</dbReference>
<dbReference type="GO" id="GO:0051603">
    <property type="term" value="P:proteolysis involved in protein catabolic process"/>
    <property type="evidence" value="ECO:0007669"/>
    <property type="project" value="TreeGrafter"/>
</dbReference>
<dbReference type="PANTHER" id="PTHR22726:SF1">
    <property type="entry name" value="METALLOENDOPEPTIDASE OMA1, MITOCHONDRIAL"/>
    <property type="match status" value="1"/>
</dbReference>
<dbReference type="Proteomes" id="UP000228380">
    <property type="component" value="Unplaced"/>
</dbReference>
<keyword evidence="3 6" id="KW-0378">Hydrolase</keyword>
<organism evidence="8 9">
    <name type="scientific">Phoenix dactylifera</name>
    <name type="common">Date palm</name>
    <dbReference type="NCBI Taxonomy" id="42345"/>
    <lineage>
        <taxon>Eukaryota</taxon>
        <taxon>Viridiplantae</taxon>
        <taxon>Streptophyta</taxon>
        <taxon>Embryophyta</taxon>
        <taxon>Tracheophyta</taxon>
        <taxon>Spermatophyta</taxon>
        <taxon>Magnoliopsida</taxon>
        <taxon>Liliopsida</taxon>
        <taxon>Arecaceae</taxon>
        <taxon>Coryphoideae</taxon>
        <taxon>Phoeniceae</taxon>
        <taxon>Phoenix</taxon>
    </lineage>
</organism>
<dbReference type="PANTHER" id="PTHR22726">
    <property type="entry name" value="METALLOENDOPEPTIDASE OMA1"/>
    <property type="match status" value="1"/>
</dbReference>
<dbReference type="GO" id="GO:0004222">
    <property type="term" value="F:metalloendopeptidase activity"/>
    <property type="evidence" value="ECO:0007669"/>
    <property type="project" value="InterPro"/>
</dbReference>
<dbReference type="GeneID" id="103718076"/>
<comment type="cofactor">
    <cofactor evidence="6">
        <name>Zn(2+)</name>
        <dbReference type="ChEBI" id="CHEBI:29105"/>
    </cofactor>
    <text evidence="6">Binds 1 zinc ion per subunit.</text>
</comment>
<keyword evidence="1 6" id="KW-0645">Protease</keyword>
<accession>A0A8B7CRI9</accession>
<keyword evidence="4 6" id="KW-0862">Zinc</keyword>
<protein>
    <submittedName>
        <fullName evidence="9">Mitochondrial metalloendopeptidase OMA1-like</fullName>
    </submittedName>
</protein>
<dbReference type="AlphaFoldDB" id="A0A8B7CRI9"/>
<keyword evidence="2" id="KW-0479">Metal-binding</keyword>
<evidence type="ECO:0000313" key="8">
    <source>
        <dbReference type="Proteomes" id="UP000228380"/>
    </source>
</evidence>
<name>A0A8B7CRI9_PHODC</name>
<reference evidence="9" key="1">
    <citation type="submission" date="2025-08" db="UniProtKB">
        <authorList>
            <consortium name="RefSeq"/>
        </authorList>
    </citation>
    <scope>IDENTIFICATION</scope>
    <source>
        <tissue evidence="9">Young leaves</tissue>
    </source>
</reference>
<evidence type="ECO:0000256" key="2">
    <source>
        <dbReference type="ARBA" id="ARBA00022723"/>
    </source>
</evidence>
<gene>
    <name evidence="9" type="primary">LOC103718076</name>
</gene>
<dbReference type="InterPro" id="IPR001915">
    <property type="entry name" value="Peptidase_M48"/>
</dbReference>
<evidence type="ECO:0000256" key="5">
    <source>
        <dbReference type="ARBA" id="ARBA00023049"/>
    </source>
</evidence>
<comment type="similarity">
    <text evidence="6">Belongs to the peptidase M48 family.</text>
</comment>